<name>A0ACC2YMK0_9PEZI</name>
<organism evidence="1 2">
    <name type="scientific">Coniosporium tulheliwenetii</name>
    <dbReference type="NCBI Taxonomy" id="3383036"/>
    <lineage>
        <taxon>Eukaryota</taxon>
        <taxon>Fungi</taxon>
        <taxon>Dikarya</taxon>
        <taxon>Ascomycota</taxon>
        <taxon>Pezizomycotina</taxon>
        <taxon>Dothideomycetes</taxon>
        <taxon>Dothideomycetes incertae sedis</taxon>
        <taxon>Coniosporium</taxon>
    </lineage>
</organism>
<gene>
    <name evidence="1" type="ORF">H2199_008025</name>
</gene>
<protein>
    <submittedName>
        <fullName evidence="1">Uncharacterized protein</fullName>
    </submittedName>
</protein>
<reference evidence="1" key="1">
    <citation type="submission" date="2022-10" db="EMBL/GenBank/DDBJ databases">
        <title>Culturing micro-colonial fungi from biological soil crusts in the Mojave desert and describing Neophaeococcomyces mojavensis, and introducing the new genera and species Taxawa tesnikishii.</title>
        <authorList>
            <person name="Kurbessoian T."/>
            <person name="Stajich J.E."/>
        </authorList>
    </citation>
    <scope>NUCLEOTIDE SEQUENCE</scope>
    <source>
        <strain evidence="1">JES_115</strain>
    </source>
</reference>
<keyword evidence="2" id="KW-1185">Reference proteome</keyword>
<comment type="caution">
    <text evidence="1">The sequence shown here is derived from an EMBL/GenBank/DDBJ whole genome shotgun (WGS) entry which is preliminary data.</text>
</comment>
<sequence>MKWLLEEWFSHLENIGDPGRRKLMSLALTKLLDTNAPWILGRLQELMSLWTDVVTELMEGEMISMSSTFSPIHHFSSSLPFPPPTPSLPNCTTAVHPHKTNRSETNIQTSSLVYGPMPTTTTTAHGDPESPEDLRRRELVYSDPIHTVNLMQFIRTQLQRAIQAQGGQQGIREWVANVDQDVLKAFGALRIL</sequence>
<dbReference type="Proteomes" id="UP001172680">
    <property type="component" value="Unassembled WGS sequence"/>
</dbReference>
<evidence type="ECO:0000313" key="1">
    <source>
        <dbReference type="EMBL" id="KAJ9636350.1"/>
    </source>
</evidence>
<dbReference type="EMBL" id="JAPDRP010000025">
    <property type="protein sequence ID" value="KAJ9636350.1"/>
    <property type="molecule type" value="Genomic_DNA"/>
</dbReference>
<proteinExistence type="predicted"/>
<evidence type="ECO:0000313" key="2">
    <source>
        <dbReference type="Proteomes" id="UP001172680"/>
    </source>
</evidence>
<accession>A0ACC2YMK0</accession>